<evidence type="ECO:0008006" key="4">
    <source>
        <dbReference type="Google" id="ProtNLM"/>
    </source>
</evidence>
<sequence length="342" mass="37138">MDRTEKLGRGLTGKTDSLDRVRFHRTSTLEIELIFDTRKGSYGREKKLSPVRAAGREISRDNPGLDNEENSSEQENEPTITPAAPSGAPESRETSTEITTEAQIVDEKEVSEDGENDVNKSGKNEGNNQYSEETDEKEPGSVKFETENIEQSEQGASLSSFQQLSSSQNAFTELAGTGFSTYLFSFGYPKGGSTSSVPLFRLKNDQSLGFGLSTNGNPSLFKASGTSVVSKKEGSGFQAIPEVPVKTGEENEKVIFSADSVLFEFIGGAWKEQMKLTNMDKRGITFACMNSSGEEKEGLSTFSLKLKDASIVEEFRAGVTAHKSNTAAVLKTPENSPKALED</sequence>
<dbReference type="AlphaFoldDB" id="A0A6A2ZXZ4"/>
<comment type="caution">
    <text evidence="2">The sequence shown here is derived from an EMBL/GenBank/DDBJ whole genome shotgun (WGS) entry which is preliminary data.</text>
</comment>
<feature type="compositionally biased region" description="Basic and acidic residues" evidence="1">
    <location>
        <begin position="137"/>
        <end position="146"/>
    </location>
</feature>
<accession>A0A6A2ZXZ4</accession>
<evidence type="ECO:0000313" key="3">
    <source>
        <dbReference type="Proteomes" id="UP000436088"/>
    </source>
</evidence>
<dbReference type="SUPFAM" id="SSF50729">
    <property type="entry name" value="PH domain-like"/>
    <property type="match status" value="1"/>
</dbReference>
<evidence type="ECO:0000313" key="2">
    <source>
        <dbReference type="EMBL" id="KAE8696089.1"/>
    </source>
</evidence>
<dbReference type="EMBL" id="VEPZ02001069">
    <property type="protein sequence ID" value="KAE8696089.1"/>
    <property type="molecule type" value="Genomic_DNA"/>
</dbReference>
<dbReference type="Proteomes" id="UP000436088">
    <property type="component" value="Unassembled WGS sequence"/>
</dbReference>
<reference evidence="2" key="1">
    <citation type="submission" date="2019-09" db="EMBL/GenBank/DDBJ databases">
        <title>Draft genome information of white flower Hibiscus syriacus.</title>
        <authorList>
            <person name="Kim Y.-M."/>
        </authorList>
    </citation>
    <scope>NUCLEOTIDE SEQUENCE [LARGE SCALE GENOMIC DNA]</scope>
    <source>
        <strain evidence="2">YM2019G1</strain>
    </source>
</reference>
<feature type="compositionally biased region" description="Acidic residues" evidence="1">
    <location>
        <begin position="66"/>
        <end position="76"/>
    </location>
</feature>
<name>A0A6A2ZXZ4_HIBSY</name>
<evidence type="ECO:0000256" key="1">
    <source>
        <dbReference type="SAM" id="MobiDB-lite"/>
    </source>
</evidence>
<feature type="region of interest" description="Disordered" evidence="1">
    <location>
        <begin position="34"/>
        <end position="161"/>
    </location>
</feature>
<gene>
    <name evidence="2" type="ORF">F3Y22_tig00110676pilonHSYRG00041</name>
</gene>
<dbReference type="Gene3D" id="2.30.29.30">
    <property type="entry name" value="Pleckstrin-homology domain (PH domain)/Phosphotyrosine-binding domain (PTB)"/>
    <property type="match status" value="1"/>
</dbReference>
<organism evidence="2 3">
    <name type="scientific">Hibiscus syriacus</name>
    <name type="common">Rose of Sharon</name>
    <dbReference type="NCBI Taxonomy" id="106335"/>
    <lineage>
        <taxon>Eukaryota</taxon>
        <taxon>Viridiplantae</taxon>
        <taxon>Streptophyta</taxon>
        <taxon>Embryophyta</taxon>
        <taxon>Tracheophyta</taxon>
        <taxon>Spermatophyta</taxon>
        <taxon>Magnoliopsida</taxon>
        <taxon>eudicotyledons</taxon>
        <taxon>Gunneridae</taxon>
        <taxon>Pentapetalae</taxon>
        <taxon>rosids</taxon>
        <taxon>malvids</taxon>
        <taxon>Malvales</taxon>
        <taxon>Malvaceae</taxon>
        <taxon>Malvoideae</taxon>
        <taxon>Hibiscus</taxon>
    </lineage>
</organism>
<keyword evidence="3" id="KW-1185">Reference proteome</keyword>
<protein>
    <recommendedName>
        <fullName evidence="4">RanBD1 domain-containing protein</fullName>
    </recommendedName>
</protein>
<dbReference type="InterPro" id="IPR011993">
    <property type="entry name" value="PH-like_dom_sf"/>
</dbReference>
<proteinExistence type="predicted"/>
<feature type="compositionally biased region" description="Basic and acidic residues" evidence="1">
    <location>
        <begin position="35"/>
        <end position="60"/>
    </location>
</feature>